<evidence type="ECO:0000256" key="1">
    <source>
        <dbReference type="SAM" id="MobiDB-lite"/>
    </source>
</evidence>
<feature type="compositionally biased region" description="Basic and acidic residues" evidence="1">
    <location>
        <begin position="8"/>
        <end position="17"/>
    </location>
</feature>
<gene>
    <name evidence="2" type="ORF">BECKLPF1236A_GA0070988_101903</name>
    <name evidence="3" type="ORF">BECKLPF1236C_GA0070990_101883</name>
</gene>
<proteinExistence type="predicted"/>
<reference evidence="2" key="1">
    <citation type="submission" date="2019-02" db="EMBL/GenBank/DDBJ databases">
        <authorList>
            <person name="Gruber-Vodicka R. H."/>
            <person name="Seah K. B. B."/>
        </authorList>
    </citation>
    <scope>NUCLEOTIDE SEQUENCE</scope>
    <source>
        <strain evidence="2">BECK_S312</strain>
        <strain evidence="3">BECK_S426</strain>
    </source>
</reference>
<dbReference type="EMBL" id="CAADFP010000188">
    <property type="protein sequence ID" value="VFK32985.1"/>
    <property type="molecule type" value="Genomic_DNA"/>
</dbReference>
<sequence length="43" mass="4702">MAISLAKLRLEPTRHEPNAGTARTKKVAESVCGWDPAERAPSR</sequence>
<dbReference type="EMBL" id="CAADFM010000190">
    <property type="protein sequence ID" value="VFK18111.1"/>
    <property type="molecule type" value="Genomic_DNA"/>
</dbReference>
<protein>
    <submittedName>
        <fullName evidence="2">Uncharacterized protein</fullName>
    </submittedName>
</protein>
<organism evidence="2">
    <name type="scientific">Candidatus Kentrum sp. LPFa</name>
    <dbReference type="NCBI Taxonomy" id="2126335"/>
    <lineage>
        <taxon>Bacteria</taxon>
        <taxon>Pseudomonadati</taxon>
        <taxon>Pseudomonadota</taxon>
        <taxon>Gammaproteobacteria</taxon>
        <taxon>Candidatus Kentrum</taxon>
    </lineage>
</organism>
<feature type="region of interest" description="Disordered" evidence="1">
    <location>
        <begin position="1"/>
        <end position="43"/>
    </location>
</feature>
<evidence type="ECO:0000313" key="2">
    <source>
        <dbReference type="EMBL" id="VFK18111.1"/>
    </source>
</evidence>
<evidence type="ECO:0000313" key="3">
    <source>
        <dbReference type="EMBL" id="VFK32985.1"/>
    </source>
</evidence>
<accession>A0A450WM36</accession>
<dbReference type="AlphaFoldDB" id="A0A450WM36"/>
<name>A0A450WM36_9GAMM</name>